<dbReference type="GO" id="GO:0006171">
    <property type="term" value="P:cAMP biosynthetic process"/>
    <property type="evidence" value="ECO:0007669"/>
    <property type="project" value="InterPro"/>
</dbReference>
<gene>
    <name evidence="10" type="primary">dacA</name>
    <name evidence="12" type="ORF">IAB06_00120</name>
</gene>
<dbReference type="NCBIfam" id="TIGR00159">
    <property type="entry name" value="diadenylate cyclase CdaA"/>
    <property type="match status" value="1"/>
</dbReference>
<dbReference type="GO" id="GO:0004016">
    <property type="term" value="F:adenylate cyclase activity"/>
    <property type="evidence" value="ECO:0007669"/>
    <property type="project" value="UniProtKB-UniRule"/>
</dbReference>
<keyword evidence="5 10" id="KW-0548">Nucleotidyltransferase</keyword>
<dbReference type="AlphaFoldDB" id="A0A9D1MNV2"/>
<evidence type="ECO:0000256" key="3">
    <source>
        <dbReference type="ARBA" id="ARBA00022679"/>
    </source>
</evidence>
<dbReference type="Proteomes" id="UP000824099">
    <property type="component" value="Unassembled WGS sequence"/>
</dbReference>
<comment type="subunit">
    <text evidence="10">Probably a homodimer.</text>
</comment>
<dbReference type="InterPro" id="IPR034701">
    <property type="entry name" value="CdaA"/>
</dbReference>
<reference evidence="12" key="2">
    <citation type="journal article" date="2021" name="PeerJ">
        <title>Extensive microbial diversity within the chicken gut microbiome revealed by metagenomics and culture.</title>
        <authorList>
            <person name="Gilroy R."/>
            <person name="Ravi A."/>
            <person name="Getino M."/>
            <person name="Pursley I."/>
            <person name="Horton D.L."/>
            <person name="Alikhan N.F."/>
            <person name="Baker D."/>
            <person name="Gharbi K."/>
            <person name="Hall N."/>
            <person name="Watson M."/>
            <person name="Adriaenssens E.M."/>
            <person name="Foster-Nyarko E."/>
            <person name="Jarju S."/>
            <person name="Secka A."/>
            <person name="Antonio M."/>
            <person name="Oren A."/>
            <person name="Chaudhuri R.R."/>
            <person name="La Ragione R."/>
            <person name="Hildebrand F."/>
            <person name="Pallen M.J."/>
        </authorList>
    </citation>
    <scope>NUCLEOTIDE SEQUENCE</scope>
    <source>
        <strain evidence="12">CHK160-1198</strain>
    </source>
</reference>
<keyword evidence="4 10" id="KW-0812">Transmembrane</keyword>
<evidence type="ECO:0000256" key="6">
    <source>
        <dbReference type="ARBA" id="ARBA00022741"/>
    </source>
</evidence>
<dbReference type="InterPro" id="IPR050338">
    <property type="entry name" value="DisA"/>
</dbReference>
<comment type="similarity">
    <text evidence="10">Belongs to the adenylate cyclase family. DacA/CdaA subfamily.</text>
</comment>
<keyword evidence="8 10" id="KW-1133">Transmembrane helix</keyword>
<feature type="domain" description="DAC" evidence="11">
    <location>
        <begin position="84"/>
        <end position="244"/>
    </location>
</feature>
<evidence type="ECO:0000256" key="8">
    <source>
        <dbReference type="ARBA" id="ARBA00022989"/>
    </source>
</evidence>
<evidence type="ECO:0000259" key="11">
    <source>
        <dbReference type="PROSITE" id="PS51794"/>
    </source>
</evidence>
<dbReference type="InterPro" id="IPR045585">
    <property type="entry name" value="CdaA_N"/>
</dbReference>
<evidence type="ECO:0000256" key="7">
    <source>
        <dbReference type="ARBA" id="ARBA00022840"/>
    </source>
</evidence>
<evidence type="ECO:0000256" key="1">
    <source>
        <dbReference type="ARBA" id="ARBA00000877"/>
    </source>
</evidence>
<dbReference type="Pfam" id="PF19293">
    <property type="entry name" value="CdaA_N"/>
    <property type="match status" value="1"/>
</dbReference>
<dbReference type="Gene3D" id="3.40.1700.10">
    <property type="entry name" value="DNA integrity scanning protein, DisA, N-terminal domain"/>
    <property type="match status" value="1"/>
</dbReference>
<keyword evidence="7 10" id="KW-0067">ATP-binding</keyword>
<dbReference type="HAMAP" id="MF_01499">
    <property type="entry name" value="DacA"/>
    <property type="match status" value="1"/>
</dbReference>
<evidence type="ECO:0000256" key="4">
    <source>
        <dbReference type="ARBA" id="ARBA00022692"/>
    </source>
</evidence>
<sequence length="277" mass="30973">MFSQIEGIIKTMSLLDMVDIFVVTYFLYKLYQMLKNTRAASLVKGLLVLLIAALVSNWLNLHVINWLLEKSMTVMLVALPVVFQPELRRALEQIGRGRFFRKTVALDDAEVESMLDAVESAAIEMAKNKVGALIVFERETGLDDYVETGTRIDALVSHELFMNIFIPNTPLHDGAVIIRGNRIKAAGCLLPLTEARNLSKELGTRHRAALGLSEQSDALVLVISEETGTISLARGGALQRYLTGDDLKELLRPSVSQPILGWRQELVEKINSWRKKI</sequence>
<dbReference type="EC" id="2.7.7.85" evidence="10"/>
<dbReference type="PANTHER" id="PTHR34185">
    <property type="entry name" value="DIADENYLATE CYCLASE"/>
    <property type="match status" value="1"/>
</dbReference>
<dbReference type="EMBL" id="DVNI01000002">
    <property type="protein sequence ID" value="HIU63434.1"/>
    <property type="molecule type" value="Genomic_DNA"/>
</dbReference>
<organism evidence="12 13">
    <name type="scientific">Candidatus Avacidaminococcus intestinavium</name>
    <dbReference type="NCBI Taxonomy" id="2840684"/>
    <lineage>
        <taxon>Bacteria</taxon>
        <taxon>Bacillati</taxon>
        <taxon>Bacillota</taxon>
        <taxon>Negativicutes</taxon>
        <taxon>Acidaminococcales</taxon>
        <taxon>Acidaminococcaceae</taxon>
        <taxon>Acidaminococcaceae incertae sedis</taxon>
        <taxon>Candidatus Avacidaminococcus</taxon>
    </lineage>
</organism>
<keyword evidence="3 10" id="KW-0808">Transferase</keyword>
<keyword evidence="2 10" id="KW-1003">Cell membrane</keyword>
<comment type="catalytic activity">
    <reaction evidence="1 10">
        <text>2 ATP = 3',3'-c-di-AMP + 2 diphosphate</text>
        <dbReference type="Rhea" id="RHEA:35655"/>
        <dbReference type="ChEBI" id="CHEBI:30616"/>
        <dbReference type="ChEBI" id="CHEBI:33019"/>
        <dbReference type="ChEBI" id="CHEBI:71500"/>
        <dbReference type="EC" id="2.7.7.85"/>
    </reaction>
</comment>
<feature type="transmembrane region" description="Helical" evidence="10">
    <location>
        <begin position="12"/>
        <end position="28"/>
    </location>
</feature>
<dbReference type="InterPro" id="IPR036888">
    <property type="entry name" value="DNA_integrity_DisA_N_sf"/>
</dbReference>
<dbReference type="InterPro" id="IPR003390">
    <property type="entry name" value="DNA_integrity_scan_DisA_N"/>
</dbReference>
<proteinExistence type="inferred from homology"/>
<dbReference type="SUPFAM" id="SSF143597">
    <property type="entry name" value="YojJ-like"/>
    <property type="match status" value="1"/>
</dbReference>
<evidence type="ECO:0000256" key="5">
    <source>
        <dbReference type="ARBA" id="ARBA00022695"/>
    </source>
</evidence>
<evidence type="ECO:0000313" key="12">
    <source>
        <dbReference type="EMBL" id="HIU63434.1"/>
    </source>
</evidence>
<comment type="caution">
    <text evidence="10">Lacks conserved residue(s) required for the propagation of feature annotation.</text>
</comment>
<comment type="function">
    <text evidence="10">Catalyzes the condensation of 2 ATP molecules into cyclic di-AMP (c-di-AMP), a second messenger used to regulate differing processes in different bacteria.</text>
</comment>
<accession>A0A9D1MNV2</accession>
<feature type="transmembrane region" description="Helical" evidence="10">
    <location>
        <begin position="40"/>
        <end position="58"/>
    </location>
</feature>
<reference evidence="12" key="1">
    <citation type="submission" date="2020-10" db="EMBL/GenBank/DDBJ databases">
        <authorList>
            <person name="Gilroy R."/>
        </authorList>
    </citation>
    <scope>NUCLEOTIDE SEQUENCE</scope>
    <source>
        <strain evidence="12">CHK160-1198</strain>
    </source>
</reference>
<dbReference type="FunFam" id="3.40.1700.10:FF:000002">
    <property type="entry name" value="Diadenylate cyclase"/>
    <property type="match status" value="1"/>
</dbReference>
<keyword evidence="9 10" id="KW-0472">Membrane</keyword>
<evidence type="ECO:0000256" key="2">
    <source>
        <dbReference type="ARBA" id="ARBA00022475"/>
    </source>
</evidence>
<evidence type="ECO:0000313" key="13">
    <source>
        <dbReference type="Proteomes" id="UP000824099"/>
    </source>
</evidence>
<protein>
    <recommendedName>
        <fullName evidence="10">Diadenylate cyclase</fullName>
        <shortName evidence="10">DAC</shortName>
        <ecNumber evidence="10">2.7.7.85</ecNumber>
    </recommendedName>
    <alternativeName>
        <fullName evidence="10">Cyclic-di-AMP synthase</fullName>
        <shortName evidence="10">c-di-AMP synthase</shortName>
    </alternativeName>
</protein>
<dbReference type="GO" id="GO:0005524">
    <property type="term" value="F:ATP binding"/>
    <property type="evidence" value="ECO:0007669"/>
    <property type="project" value="UniProtKB-UniRule"/>
</dbReference>
<comment type="caution">
    <text evidence="12">The sequence shown here is derived from an EMBL/GenBank/DDBJ whole genome shotgun (WGS) entry which is preliminary data.</text>
</comment>
<evidence type="ECO:0000256" key="9">
    <source>
        <dbReference type="ARBA" id="ARBA00023136"/>
    </source>
</evidence>
<dbReference type="Pfam" id="PF02457">
    <property type="entry name" value="DAC"/>
    <property type="match status" value="1"/>
</dbReference>
<evidence type="ECO:0000256" key="10">
    <source>
        <dbReference type="HAMAP-Rule" id="MF_01499"/>
    </source>
</evidence>
<name>A0A9D1MNV2_9FIRM</name>
<dbReference type="PANTHER" id="PTHR34185:SF1">
    <property type="entry name" value="DIADENYLATE CYCLASE"/>
    <property type="match status" value="1"/>
</dbReference>
<dbReference type="GO" id="GO:0106408">
    <property type="term" value="F:diadenylate cyclase activity"/>
    <property type="evidence" value="ECO:0007669"/>
    <property type="project" value="UniProtKB-EC"/>
</dbReference>
<dbReference type="PIRSF" id="PIRSF004793">
    <property type="entry name" value="UCP004793"/>
    <property type="match status" value="1"/>
</dbReference>
<dbReference type="InterPro" id="IPR014046">
    <property type="entry name" value="C-di-AMP_synthase"/>
</dbReference>
<keyword evidence="6 10" id="KW-0547">Nucleotide-binding</keyword>
<dbReference type="PROSITE" id="PS51794">
    <property type="entry name" value="DAC"/>
    <property type="match status" value="1"/>
</dbReference>